<proteinExistence type="predicted"/>
<gene>
    <name evidence="2" type="ORF">IFM46972_10484</name>
</gene>
<dbReference type="AlphaFoldDB" id="A0A8H3SCU5"/>
<dbReference type="Proteomes" id="UP000465221">
    <property type="component" value="Unassembled WGS sequence"/>
</dbReference>
<sequence>MATPFNFSSKFLSELPANTPELVASNIKTSNSHCAANWTKPLISMSSASLPCPQMLSPNLSLTRRRRSQAPTHVLQRRRTQTDHQPAQAPTRDCNRLLYRLYWDRMLKMGLRRELIPTGSATVEDGPYAKEPNASYVAGQTLRLRRKWPNYVTKTAFEDMLGRLRLHKEWWFGHGRTGAMGVDC</sequence>
<comment type="caution">
    <text evidence="2">The sequence shown here is derived from an EMBL/GenBank/DDBJ whole genome shotgun (WGS) entry which is preliminary data.</text>
</comment>
<evidence type="ECO:0000256" key="1">
    <source>
        <dbReference type="SAM" id="MobiDB-lite"/>
    </source>
</evidence>
<evidence type="ECO:0000313" key="3">
    <source>
        <dbReference type="Proteomes" id="UP000465221"/>
    </source>
</evidence>
<organism evidence="2 3">
    <name type="scientific">Aspergillus udagawae</name>
    <dbReference type="NCBI Taxonomy" id="91492"/>
    <lineage>
        <taxon>Eukaryota</taxon>
        <taxon>Fungi</taxon>
        <taxon>Dikarya</taxon>
        <taxon>Ascomycota</taxon>
        <taxon>Pezizomycotina</taxon>
        <taxon>Eurotiomycetes</taxon>
        <taxon>Eurotiomycetidae</taxon>
        <taxon>Eurotiales</taxon>
        <taxon>Aspergillaceae</taxon>
        <taxon>Aspergillus</taxon>
        <taxon>Aspergillus subgen. Fumigati</taxon>
    </lineage>
</organism>
<reference evidence="2 3" key="1">
    <citation type="submission" date="2020-01" db="EMBL/GenBank/DDBJ databases">
        <title>Draft genome sequence of Aspergillus udagawae IFM 46972.</title>
        <authorList>
            <person name="Takahashi H."/>
            <person name="Yaguchi T."/>
        </authorList>
    </citation>
    <scope>NUCLEOTIDE SEQUENCE [LARGE SCALE GENOMIC DNA]</scope>
    <source>
        <strain evidence="2 3">IFM 46972</strain>
    </source>
</reference>
<feature type="region of interest" description="Disordered" evidence="1">
    <location>
        <begin position="62"/>
        <end position="90"/>
    </location>
</feature>
<dbReference type="EMBL" id="BLKC01000135">
    <property type="protein sequence ID" value="GFF56326.1"/>
    <property type="molecule type" value="Genomic_DNA"/>
</dbReference>
<protein>
    <submittedName>
        <fullName evidence="2">Polyamine oxidase</fullName>
    </submittedName>
</protein>
<name>A0A8H3SCU5_9EURO</name>
<accession>A0A8H3SCU5</accession>
<evidence type="ECO:0000313" key="2">
    <source>
        <dbReference type="EMBL" id="GFF56326.1"/>
    </source>
</evidence>